<gene>
    <name evidence="2" type="ORF">RRF57_002421</name>
</gene>
<evidence type="ECO:0000313" key="2">
    <source>
        <dbReference type="EMBL" id="KAK5626706.1"/>
    </source>
</evidence>
<comment type="caution">
    <text evidence="2">The sequence shown here is derived from an EMBL/GenBank/DDBJ whole genome shotgun (WGS) entry which is preliminary data.</text>
</comment>
<organism evidence="2 3">
    <name type="scientific">Xylaria bambusicola</name>
    <dbReference type="NCBI Taxonomy" id="326684"/>
    <lineage>
        <taxon>Eukaryota</taxon>
        <taxon>Fungi</taxon>
        <taxon>Dikarya</taxon>
        <taxon>Ascomycota</taxon>
        <taxon>Pezizomycotina</taxon>
        <taxon>Sordariomycetes</taxon>
        <taxon>Xylariomycetidae</taxon>
        <taxon>Xylariales</taxon>
        <taxon>Xylariaceae</taxon>
        <taxon>Xylaria</taxon>
    </lineage>
</organism>
<evidence type="ECO:0000256" key="1">
    <source>
        <dbReference type="SAM" id="MobiDB-lite"/>
    </source>
</evidence>
<evidence type="ECO:0000313" key="3">
    <source>
        <dbReference type="Proteomes" id="UP001305414"/>
    </source>
</evidence>
<dbReference type="Proteomes" id="UP001305414">
    <property type="component" value="Unassembled WGS sequence"/>
</dbReference>
<feature type="compositionally biased region" description="Polar residues" evidence="1">
    <location>
        <begin position="57"/>
        <end position="68"/>
    </location>
</feature>
<dbReference type="AlphaFoldDB" id="A0AAN7Z6V9"/>
<keyword evidence="3" id="KW-1185">Reference proteome</keyword>
<feature type="region of interest" description="Disordered" evidence="1">
    <location>
        <begin position="57"/>
        <end position="87"/>
    </location>
</feature>
<sequence length="244" mass="27492">MAFFIFNRSHHKNQSGRGLQYLMYRYIGKEWKQTKAIRDVCSNGIGLMSTNATQEPHSVFTSSTNTLPLNMPPKVQNNQLSDKEKDNQLTEKEKEILTMAWLHMDMRPKVDYESLAKALNYKNHKSVANLVCCKLTHPSISPKSDIDIVTTNALLFLHRTAATKKLKALYPGDGDAFPQPSPIKKNNAAASKRKANDDDATEDERVTAKKRAKVQAKKGKAAVARDEDEELAYIKGERVDDEEV</sequence>
<name>A0AAN7Z6V9_9PEZI</name>
<dbReference type="EMBL" id="JAWHQM010000004">
    <property type="protein sequence ID" value="KAK5626706.1"/>
    <property type="molecule type" value="Genomic_DNA"/>
</dbReference>
<reference evidence="2 3" key="1">
    <citation type="submission" date="2023-10" db="EMBL/GenBank/DDBJ databases">
        <title>Draft genome sequence of Xylaria bambusicola isolate GMP-LS, the root and basal stem rot pathogen of sugarcane in Indonesia.</title>
        <authorList>
            <person name="Selvaraj P."/>
            <person name="Muralishankar V."/>
            <person name="Muruganantham S."/>
            <person name="Sp S."/>
            <person name="Haryani S."/>
            <person name="Lau K.J.X."/>
            <person name="Naqvi N.I."/>
        </authorList>
    </citation>
    <scope>NUCLEOTIDE SEQUENCE [LARGE SCALE GENOMIC DNA]</scope>
    <source>
        <strain evidence="2">GMP-LS</strain>
    </source>
</reference>
<feature type="region of interest" description="Disordered" evidence="1">
    <location>
        <begin position="173"/>
        <end position="227"/>
    </location>
</feature>
<feature type="compositionally biased region" description="Basic residues" evidence="1">
    <location>
        <begin position="208"/>
        <end position="220"/>
    </location>
</feature>
<protein>
    <submittedName>
        <fullName evidence="2">Uncharacterized protein</fullName>
    </submittedName>
</protein>
<proteinExistence type="predicted"/>
<accession>A0AAN7Z6V9</accession>